<accession>A0A0F6W395</accession>
<gene>
    <name evidence="2" type="ORF">DB32_003530</name>
</gene>
<dbReference type="RefSeq" id="WP_053233560.1">
    <property type="nucleotide sequence ID" value="NZ_CP011125.1"/>
</dbReference>
<keyword evidence="3" id="KW-1185">Reference proteome</keyword>
<dbReference type="AlphaFoldDB" id="A0A0F6W395"/>
<dbReference type="SUPFAM" id="SSF89550">
    <property type="entry name" value="PHP domain-like"/>
    <property type="match status" value="1"/>
</dbReference>
<dbReference type="Pfam" id="PF12228">
    <property type="entry name" value="DUF3604"/>
    <property type="match status" value="2"/>
</dbReference>
<feature type="compositionally biased region" description="Basic and acidic residues" evidence="1">
    <location>
        <begin position="281"/>
        <end position="297"/>
    </location>
</feature>
<sequence length="637" mass="68914">MALWTHGEGRYLRDPRLVAPGASSVADLHVLRWDEQGEAHVVVALEAHGELASEPRELLRSSALSGLTHDASSPRVADAPSSEEEARDGAWRVRIVREGARGSVIVEGASRGPVIAWDASAIVAAPAIVATDDGAWIAFHHDLREDDGAPDVVKWIALRFVTREGEVLEPAAPMRERDRDREGEEQGFELPSMLVGDDGAIALFGRGSHRFYRQDLDASGWGPRVALGADEGWGCRGRRVAVRAIGAGRALTARREKQGIVIEAIDAPRGGRPALVPARVVHEGSRPRRDAPRRPDAPDPAARWSRATLFGDIHQHSAHSDGCGVADEPYLRARYGYGDDFVALTDHESFLGKRIGPGEWGYLQSVADRHDDPGSFATLIAYEWTGRRHPGPGHKVVYLPCTGLPIVSRDVVPEGKALVDAVKALGGFAVPHHVGWTGADESAHDPDGQPVWEICSCHGCYLTADHPLGARGDLRDQMVEEVLRRGHRFGFIACSDGHGLLWHHGVARKRDPFRTGLTAVQAKARTRDAILDAIRERRCYATSGVPILLDVIANGSLPMGSEVRASAPVRIEAEAIGTSTIRELSIVSARGVIATARGANARARVECELEAGWAYAKVVQDDGEMAWSSPIFVDRDA</sequence>
<dbReference type="NCBIfam" id="NF038032">
    <property type="entry name" value="CehA_McbA_metalo"/>
    <property type="match status" value="1"/>
</dbReference>
<dbReference type="InterPro" id="IPR016195">
    <property type="entry name" value="Pol/histidinol_Pase-like"/>
</dbReference>
<name>A0A0F6W395_9BACT</name>
<feature type="region of interest" description="Disordered" evidence="1">
    <location>
        <begin position="281"/>
        <end position="302"/>
    </location>
</feature>
<dbReference type="EMBL" id="CP011125">
    <property type="protein sequence ID" value="AKF06381.1"/>
    <property type="molecule type" value="Genomic_DNA"/>
</dbReference>
<feature type="region of interest" description="Disordered" evidence="1">
    <location>
        <begin position="68"/>
        <end position="88"/>
    </location>
</feature>
<evidence type="ECO:0000313" key="3">
    <source>
        <dbReference type="Proteomes" id="UP000034883"/>
    </source>
</evidence>
<dbReference type="KEGG" id="samy:DB32_003530"/>
<evidence type="ECO:0008006" key="4">
    <source>
        <dbReference type="Google" id="ProtNLM"/>
    </source>
</evidence>
<evidence type="ECO:0000256" key="1">
    <source>
        <dbReference type="SAM" id="MobiDB-lite"/>
    </source>
</evidence>
<reference evidence="2 3" key="1">
    <citation type="submission" date="2015-03" db="EMBL/GenBank/DDBJ databases">
        <title>Genome assembly of Sandaracinus amylolyticus DSM 53668.</title>
        <authorList>
            <person name="Sharma G."/>
            <person name="Subramanian S."/>
        </authorList>
    </citation>
    <scope>NUCLEOTIDE SEQUENCE [LARGE SCALE GENOMIC DNA]</scope>
    <source>
        <strain evidence="2 3">DSM 53668</strain>
    </source>
</reference>
<dbReference type="Proteomes" id="UP000034883">
    <property type="component" value="Chromosome"/>
</dbReference>
<evidence type="ECO:0000313" key="2">
    <source>
        <dbReference type="EMBL" id="AKF06381.1"/>
    </source>
</evidence>
<protein>
    <recommendedName>
        <fullName evidence="4">DUF3604 domain-containing protein</fullName>
    </recommendedName>
</protein>
<dbReference type="InterPro" id="IPR022028">
    <property type="entry name" value="DUF3604"/>
</dbReference>
<dbReference type="OrthoDB" id="543560at2"/>
<organism evidence="2 3">
    <name type="scientific">Sandaracinus amylolyticus</name>
    <dbReference type="NCBI Taxonomy" id="927083"/>
    <lineage>
        <taxon>Bacteria</taxon>
        <taxon>Pseudomonadati</taxon>
        <taxon>Myxococcota</taxon>
        <taxon>Polyangia</taxon>
        <taxon>Polyangiales</taxon>
        <taxon>Sandaracinaceae</taxon>
        <taxon>Sandaracinus</taxon>
    </lineage>
</organism>
<proteinExistence type="predicted"/>
<dbReference type="Gene3D" id="3.20.20.140">
    <property type="entry name" value="Metal-dependent hydrolases"/>
    <property type="match status" value="1"/>
</dbReference>